<accession>A0A3L9Y0J9</accession>
<keyword evidence="2" id="KW-1185">Reference proteome</keyword>
<dbReference type="Proteomes" id="UP000281343">
    <property type="component" value="Unassembled WGS sequence"/>
</dbReference>
<sequence length="74" mass="8249">MADVALQLGAVAIERGVVPVIFSYVPWSGFEQYGFRVEKIHTPAQLASKDFEAELCAFWNISFVIDVSDVRTLV</sequence>
<proteinExistence type="predicted"/>
<gene>
    <name evidence="1" type="ORF">D9R08_09535</name>
</gene>
<name>A0A3L9Y0J9_9RHOB</name>
<dbReference type="AlphaFoldDB" id="A0A3L9Y0J9"/>
<organism evidence="1 2">
    <name type="scientific">Rhodophyticola porphyridii</name>
    <dbReference type="NCBI Taxonomy" id="1852017"/>
    <lineage>
        <taxon>Bacteria</taxon>
        <taxon>Pseudomonadati</taxon>
        <taxon>Pseudomonadota</taxon>
        <taxon>Alphaproteobacteria</taxon>
        <taxon>Rhodobacterales</taxon>
        <taxon>Roseobacteraceae</taxon>
        <taxon>Rhodophyticola</taxon>
    </lineage>
</organism>
<evidence type="ECO:0000313" key="1">
    <source>
        <dbReference type="EMBL" id="RMA42339.1"/>
    </source>
</evidence>
<evidence type="ECO:0000313" key="2">
    <source>
        <dbReference type="Proteomes" id="UP000281343"/>
    </source>
</evidence>
<protein>
    <submittedName>
        <fullName evidence="1">Uncharacterized protein</fullName>
    </submittedName>
</protein>
<dbReference type="EMBL" id="RCNT01000004">
    <property type="protein sequence ID" value="RMA42339.1"/>
    <property type="molecule type" value="Genomic_DNA"/>
</dbReference>
<reference evidence="1 2" key="1">
    <citation type="submission" date="2018-10" db="EMBL/GenBank/DDBJ databases">
        <authorList>
            <person name="Jung H.S."/>
            <person name="Jeon C.O."/>
        </authorList>
    </citation>
    <scope>NUCLEOTIDE SEQUENCE [LARGE SCALE GENOMIC DNA]</scope>
    <source>
        <strain evidence="1 2">MA-7-27</strain>
    </source>
</reference>
<comment type="caution">
    <text evidence="1">The sequence shown here is derived from an EMBL/GenBank/DDBJ whole genome shotgun (WGS) entry which is preliminary data.</text>
</comment>